<dbReference type="AlphaFoldDB" id="A0A0D3HCZ4"/>
<organism evidence="2">
    <name type="scientific">Oryza barthii</name>
    <dbReference type="NCBI Taxonomy" id="65489"/>
    <lineage>
        <taxon>Eukaryota</taxon>
        <taxon>Viridiplantae</taxon>
        <taxon>Streptophyta</taxon>
        <taxon>Embryophyta</taxon>
        <taxon>Tracheophyta</taxon>
        <taxon>Spermatophyta</taxon>
        <taxon>Magnoliopsida</taxon>
        <taxon>Liliopsida</taxon>
        <taxon>Poales</taxon>
        <taxon>Poaceae</taxon>
        <taxon>BOP clade</taxon>
        <taxon>Oryzoideae</taxon>
        <taxon>Oryzeae</taxon>
        <taxon>Oryzinae</taxon>
        <taxon>Oryza</taxon>
    </lineage>
</organism>
<evidence type="ECO:0000256" key="1">
    <source>
        <dbReference type="SAM" id="MobiDB-lite"/>
    </source>
</evidence>
<feature type="compositionally biased region" description="Basic and acidic residues" evidence="1">
    <location>
        <begin position="29"/>
        <end position="41"/>
    </location>
</feature>
<evidence type="ECO:0000313" key="2">
    <source>
        <dbReference type="EnsemblPlants" id="OBART10G07910.1"/>
    </source>
</evidence>
<reference evidence="2" key="1">
    <citation type="journal article" date="2009" name="Rice">
        <title>De Novo Next Generation Sequencing of Plant Genomes.</title>
        <authorList>
            <person name="Rounsley S."/>
            <person name="Marri P.R."/>
            <person name="Yu Y."/>
            <person name="He R."/>
            <person name="Sisneros N."/>
            <person name="Goicoechea J.L."/>
            <person name="Lee S.J."/>
            <person name="Angelova A."/>
            <person name="Kudrna D."/>
            <person name="Luo M."/>
            <person name="Affourtit J."/>
            <person name="Desany B."/>
            <person name="Knight J."/>
            <person name="Niazi F."/>
            <person name="Egholm M."/>
            <person name="Wing R.A."/>
        </authorList>
    </citation>
    <scope>NUCLEOTIDE SEQUENCE [LARGE SCALE GENOMIC DNA]</scope>
    <source>
        <strain evidence="2">cv. IRGC 105608</strain>
    </source>
</reference>
<reference evidence="2" key="2">
    <citation type="submission" date="2015-03" db="UniProtKB">
        <authorList>
            <consortium name="EnsemblPlants"/>
        </authorList>
    </citation>
    <scope>IDENTIFICATION</scope>
</reference>
<evidence type="ECO:0000313" key="3">
    <source>
        <dbReference type="Proteomes" id="UP000026960"/>
    </source>
</evidence>
<feature type="compositionally biased region" description="Basic residues" evidence="1">
    <location>
        <begin position="105"/>
        <end position="120"/>
    </location>
</feature>
<dbReference type="Gramene" id="OBART10G07910.1">
    <property type="protein sequence ID" value="OBART10G07910.1"/>
    <property type="gene ID" value="OBART10G07910"/>
</dbReference>
<dbReference type="Proteomes" id="UP000026960">
    <property type="component" value="Chromosome 10"/>
</dbReference>
<accession>A0A0D3HCZ4</accession>
<feature type="compositionally biased region" description="Low complexity" evidence="1">
    <location>
        <begin position="61"/>
        <end position="71"/>
    </location>
</feature>
<sequence>MPHHSVVSPRLPEASRSRAASSPRLASRKLREAPARPEPWRSRSRQATTPASSSRCAAPGRRCSSPRSAIPARRRRGGRRHHGDRAPLPRVVASSGTPASSARSSLRRGARLRCTRRTPGRRFSSSSPWSPSSCSSSGSSRQRRWRRSREGVRSAAPA</sequence>
<feature type="compositionally biased region" description="Low complexity" evidence="1">
    <location>
        <begin position="8"/>
        <end position="25"/>
    </location>
</feature>
<feature type="compositionally biased region" description="Polar residues" evidence="1">
    <location>
        <begin position="45"/>
        <end position="55"/>
    </location>
</feature>
<feature type="compositionally biased region" description="Basic residues" evidence="1">
    <location>
        <begin position="72"/>
        <end position="83"/>
    </location>
</feature>
<name>A0A0D3HCZ4_9ORYZ</name>
<keyword evidence="3" id="KW-1185">Reference proteome</keyword>
<feature type="region of interest" description="Disordered" evidence="1">
    <location>
        <begin position="1"/>
        <end position="158"/>
    </location>
</feature>
<feature type="compositionally biased region" description="Low complexity" evidence="1">
    <location>
        <begin position="121"/>
        <end position="140"/>
    </location>
</feature>
<dbReference type="PaxDb" id="65489-OBART10G07910.1"/>
<dbReference type="HOGENOM" id="CLU_122576_0_0_1"/>
<feature type="compositionally biased region" description="Low complexity" evidence="1">
    <location>
        <begin position="93"/>
        <end position="104"/>
    </location>
</feature>
<protein>
    <submittedName>
        <fullName evidence="2">Uncharacterized protein</fullName>
    </submittedName>
</protein>
<dbReference type="EnsemblPlants" id="OBART10G07910.1">
    <property type="protein sequence ID" value="OBART10G07910.1"/>
    <property type="gene ID" value="OBART10G07910"/>
</dbReference>
<proteinExistence type="predicted"/>